<protein>
    <submittedName>
        <fullName evidence="5">BMC domain-containing protein</fullName>
    </submittedName>
</protein>
<dbReference type="EMBL" id="CP158367">
    <property type="protein sequence ID" value="XBX74197.1"/>
    <property type="molecule type" value="Genomic_DNA"/>
</dbReference>
<comment type="similarity">
    <text evidence="3">Belongs to the bacterial microcompartments protein family.</text>
</comment>
<name>A0AAU7VJN3_9FIRM</name>
<dbReference type="SMART" id="SM00877">
    <property type="entry name" value="BMC"/>
    <property type="match status" value="1"/>
</dbReference>
<gene>
    <name evidence="5" type="ORF">PRVXT_002224</name>
</gene>
<proteinExistence type="inferred from homology"/>
<evidence type="ECO:0000256" key="3">
    <source>
        <dbReference type="PROSITE-ProRule" id="PRU01278"/>
    </source>
</evidence>
<feature type="domain" description="BMC" evidence="4">
    <location>
        <begin position="4"/>
        <end position="88"/>
    </location>
</feature>
<keyword evidence="2" id="KW-1283">Bacterial microcompartment</keyword>
<evidence type="ECO:0000313" key="5">
    <source>
        <dbReference type="EMBL" id="XBX74197.1"/>
    </source>
</evidence>
<reference evidence="5" key="1">
    <citation type="journal article" date="2013" name="Extremophiles">
        <title>Proteinivorax tanatarense gen. nov., sp. nov., an anaerobic, haloalkaliphilic, proteolytic bacterium isolated from a decaying algal bloom, and proposal of Proteinivoraceae fam. nov.</title>
        <authorList>
            <person name="Kevbrin V."/>
            <person name="Boltyanskaya Y."/>
            <person name="Zhilina T."/>
            <person name="Kolganova T."/>
            <person name="Lavrentjeva E."/>
            <person name="Kuznetsov B."/>
        </authorList>
    </citation>
    <scope>NUCLEOTIDE SEQUENCE</scope>
    <source>
        <strain evidence="5">Z-910T</strain>
    </source>
</reference>
<dbReference type="InterPro" id="IPR000249">
    <property type="entry name" value="BMC_dom"/>
</dbReference>
<sequence length="173" mass="18766">MSYALGILETYGYLPAIAGVDSALKSANVGIKSVQLPGGGLVTILIQGDVAAVKASVEAGSATIESIGVLVSHHVIARLDKETEKLFYGSINSCTGQEQKKDLTELLEPKKQNLVPKNNESLSKQKLDKLKVTELRRIARSFENFAIESKNIKFANKSQLIKAILEKTQPEVE</sequence>
<dbReference type="SUPFAM" id="SSF143414">
    <property type="entry name" value="CcmK-like"/>
    <property type="match status" value="1"/>
</dbReference>
<dbReference type="PROSITE" id="PS51930">
    <property type="entry name" value="BMC_2"/>
    <property type="match status" value="1"/>
</dbReference>
<dbReference type="Pfam" id="PF00936">
    <property type="entry name" value="BMC"/>
    <property type="match status" value="1"/>
</dbReference>
<dbReference type="GO" id="GO:0031469">
    <property type="term" value="C:bacterial microcompartment"/>
    <property type="evidence" value="ECO:0007669"/>
    <property type="project" value="UniProtKB-SubCell"/>
</dbReference>
<dbReference type="CDD" id="cd07045">
    <property type="entry name" value="BMC_CcmK_like"/>
    <property type="match status" value="1"/>
</dbReference>
<dbReference type="InterPro" id="IPR044872">
    <property type="entry name" value="CcmK/CsoS1_BMC"/>
</dbReference>
<comment type="subcellular location">
    <subcellularLocation>
        <location evidence="1">Bacterial microcompartment</location>
    </subcellularLocation>
</comment>
<dbReference type="AlphaFoldDB" id="A0AAU7VJN3"/>
<dbReference type="InterPro" id="IPR037233">
    <property type="entry name" value="CcmK-like_sf"/>
</dbReference>
<evidence type="ECO:0000259" key="4">
    <source>
        <dbReference type="PROSITE" id="PS51930"/>
    </source>
</evidence>
<evidence type="ECO:0000256" key="2">
    <source>
        <dbReference type="ARBA" id="ARBA00024446"/>
    </source>
</evidence>
<dbReference type="Gene3D" id="3.30.70.1710">
    <property type="match status" value="1"/>
</dbReference>
<evidence type="ECO:0000256" key="1">
    <source>
        <dbReference type="ARBA" id="ARBA00024322"/>
    </source>
</evidence>
<dbReference type="RefSeq" id="WP_350342955.1">
    <property type="nucleotide sequence ID" value="NZ_CP158367.1"/>
</dbReference>
<dbReference type="InterPro" id="IPR050575">
    <property type="entry name" value="BMC_shell"/>
</dbReference>
<dbReference type="PANTHER" id="PTHR33941">
    <property type="entry name" value="PROPANEDIOL UTILIZATION PROTEIN PDUA"/>
    <property type="match status" value="1"/>
</dbReference>
<organism evidence="5">
    <name type="scientific">Proteinivorax tanatarense</name>
    <dbReference type="NCBI Taxonomy" id="1260629"/>
    <lineage>
        <taxon>Bacteria</taxon>
        <taxon>Bacillati</taxon>
        <taxon>Bacillota</taxon>
        <taxon>Clostridia</taxon>
        <taxon>Eubacteriales</taxon>
        <taxon>Proteinivoracaceae</taxon>
        <taxon>Proteinivorax</taxon>
    </lineage>
</organism>
<accession>A0AAU7VJN3</accession>
<reference evidence="5" key="2">
    <citation type="submission" date="2024-06" db="EMBL/GenBank/DDBJ databases">
        <authorList>
            <person name="Petrova K.O."/>
            <person name="Toshchakov S.V."/>
            <person name="Boltjanskaja Y.V."/>
            <person name="Kevbrin V."/>
        </authorList>
    </citation>
    <scope>NUCLEOTIDE SEQUENCE</scope>
    <source>
        <strain evidence="5">Z-910T</strain>
    </source>
</reference>
<dbReference type="PANTHER" id="PTHR33941:SF11">
    <property type="entry name" value="BACTERIAL MICROCOMPARTMENT SHELL PROTEIN PDUJ"/>
    <property type="match status" value="1"/>
</dbReference>